<dbReference type="InterPro" id="IPR001356">
    <property type="entry name" value="HD"/>
</dbReference>
<keyword evidence="10" id="KW-1185">Reference proteome</keyword>
<feature type="compositionally biased region" description="Low complexity" evidence="8">
    <location>
        <begin position="413"/>
        <end position="439"/>
    </location>
</feature>
<dbReference type="InterPro" id="IPR017970">
    <property type="entry name" value="Homeobox_CS"/>
</dbReference>
<dbReference type="CDD" id="cd00086">
    <property type="entry name" value="homeodomain"/>
    <property type="match status" value="1"/>
</dbReference>
<dbReference type="AlphaFoldDB" id="A0A7E4V321"/>
<evidence type="ECO:0000256" key="7">
    <source>
        <dbReference type="RuleBase" id="RU000682"/>
    </source>
</evidence>
<organism evidence="10 11">
    <name type="scientific">Panagrellus redivivus</name>
    <name type="common">Microworm</name>
    <dbReference type="NCBI Taxonomy" id="6233"/>
    <lineage>
        <taxon>Eukaryota</taxon>
        <taxon>Metazoa</taxon>
        <taxon>Ecdysozoa</taxon>
        <taxon>Nematoda</taxon>
        <taxon>Chromadorea</taxon>
        <taxon>Rhabditida</taxon>
        <taxon>Tylenchina</taxon>
        <taxon>Panagrolaimomorpha</taxon>
        <taxon>Panagrolaimoidea</taxon>
        <taxon>Panagrolaimidae</taxon>
        <taxon>Panagrellus</taxon>
    </lineage>
</organism>
<dbReference type="InterPro" id="IPR046327">
    <property type="entry name" value="HXA1/B1/D1"/>
</dbReference>
<evidence type="ECO:0000313" key="11">
    <source>
        <dbReference type="WBParaSite" id="Pan_g15568.t1"/>
    </source>
</evidence>
<keyword evidence="3 6" id="KW-0238">DNA-binding</keyword>
<dbReference type="PROSITE" id="PS00027">
    <property type="entry name" value="HOMEOBOX_1"/>
    <property type="match status" value="1"/>
</dbReference>
<dbReference type="Gene3D" id="1.10.10.60">
    <property type="entry name" value="Homeodomain-like"/>
    <property type="match status" value="1"/>
</dbReference>
<evidence type="ECO:0000313" key="10">
    <source>
        <dbReference type="Proteomes" id="UP000492821"/>
    </source>
</evidence>
<comment type="subcellular location">
    <subcellularLocation>
        <location evidence="1 6 7">Nucleus</location>
    </subcellularLocation>
</comment>
<protein>
    <submittedName>
        <fullName evidence="11">Homeobox domain-containing protein</fullName>
    </submittedName>
</protein>
<proteinExistence type="predicted"/>
<dbReference type="FunFam" id="1.10.10.60:FF:000113">
    <property type="entry name" value="homeobox protein Hox-B1"/>
    <property type="match status" value="1"/>
</dbReference>
<evidence type="ECO:0000256" key="2">
    <source>
        <dbReference type="ARBA" id="ARBA00022473"/>
    </source>
</evidence>
<feature type="domain" description="Homeobox" evidence="9">
    <location>
        <begin position="318"/>
        <end position="378"/>
    </location>
</feature>
<evidence type="ECO:0000256" key="3">
    <source>
        <dbReference type="ARBA" id="ARBA00023125"/>
    </source>
</evidence>
<keyword evidence="4 6" id="KW-0371">Homeobox</keyword>
<feature type="DNA-binding region" description="Homeobox" evidence="6">
    <location>
        <begin position="320"/>
        <end position="379"/>
    </location>
</feature>
<dbReference type="GO" id="GO:0005634">
    <property type="term" value="C:nucleus"/>
    <property type="evidence" value="ECO:0007669"/>
    <property type="project" value="UniProtKB-SubCell"/>
</dbReference>
<evidence type="ECO:0000256" key="6">
    <source>
        <dbReference type="PROSITE-ProRule" id="PRU00108"/>
    </source>
</evidence>
<dbReference type="Proteomes" id="UP000492821">
    <property type="component" value="Unassembled WGS sequence"/>
</dbReference>
<evidence type="ECO:0000256" key="5">
    <source>
        <dbReference type="ARBA" id="ARBA00023242"/>
    </source>
</evidence>
<dbReference type="SMART" id="SM00389">
    <property type="entry name" value="HOX"/>
    <property type="match status" value="1"/>
</dbReference>
<dbReference type="Pfam" id="PF00046">
    <property type="entry name" value="Homeodomain"/>
    <property type="match status" value="1"/>
</dbReference>
<dbReference type="InterPro" id="IPR009057">
    <property type="entry name" value="Homeodomain-like_sf"/>
</dbReference>
<dbReference type="InterPro" id="IPR020479">
    <property type="entry name" value="HD_metazoa"/>
</dbReference>
<dbReference type="PRINTS" id="PR00024">
    <property type="entry name" value="HOMEOBOX"/>
</dbReference>
<keyword evidence="5 6" id="KW-0539">Nucleus</keyword>
<feature type="region of interest" description="Disordered" evidence="8">
    <location>
        <begin position="211"/>
        <end position="295"/>
    </location>
</feature>
<feature type="region of interest" description="Disordered" evidence="8">
    <location>
        <begin position="388"/>
        <end position="448"/>
    </location>
</feature>
<accession>A0A7E4V321</accession>
<dbReference type="PANTHER" id="PTHR45946:SF4">
    <property type="entry name" value="HOMEOBOX PROTEIN ROUGH-RELATED"/>
    <property type="match status" value="1"/>
</dbReference>
<dbReference type="GO" id="GO:0000981">
    <property type="term" value="F:DNA-binding transcription factor activity, RNA polymerase II-specific"/>
    <property type="evidence" value="ECO:0007669"/>
    <property type="project" value="InterPro"/>
</dbReference>
<name>A0A7E4V321_PANRE</name>
<dbReference type="PROSITE" id="PS50071">
    <property type="entry name" value="HOMEOBOX_2"/>
    <property type="match status" value="1"/>
</dbReference>
<sequence>MDSEISPLPSRASKHFGDSGRAADRRDVGQAAALMGRVVPHVNHSPETGMATLAVSIRGGMPLTPKAQLTANINTDYPRNDQNSAVSADSVPIFTGQGCPQGANKATMISQRSAFTFDYVVSMHCADSYALTNPSLYYHDIHSPSQIPTLMGSLTGHGPPYMPAATFGSNSWSPPYGTSVITSAPSVYSTVSTPTSFVSSQTSVPPCDLQQSHGLMPLGTVPEGNHLYPSTSGASPWTADQLYNLPPATPTIQQPPPPPAQGPAPAPTTTRQRRSRAAASAANNANSDGQHHTYKWMEVKRTVVKPTATRRKAVQVTDSNSTNRTNFTNHQLTELEKEYHTCKYLPRARRGEIAQQLELNETQVKIWFQNRRMKEKKRRKEQDFLIKNLETPVPTPKMPPAPLVQSNPPKWATNGSTSSMSDASSTASSSCSLSTPETSPKIEHLYRE</sequence>
<dbReference type="PANTHER" id="PTHR45946">
    <property type="entry name" value="HOMEOBOX PROTEIN ROUGH-RELATED"/>
    <property type="match status" value="1"/>
</dbReference>
<keyword evidence="2" id="KW-0217">Developmental protein</keyword>
<evidence type="ECO:0000256" key="8">
    <source>
        <dbReference type="SAM" id="MobiDB-lite"/>
    </source>
</evidence>
<evidence type="ECO:0000259" key="9">
    <source>
        <dbReference type="PROSITE" id="PS50071"/>
    </source>
</evidence>
<dbReference type="GO" id="GO:0000978">
    <property type="term" value="F:RNA polymerase II cis-regulatory region sequence-specific DNA binding"/>
    <property type="evidence" value="ECO:0007669"/>
    <property type="project" value="TreeGrafter"/>
</dbReference>
<feature type="compositionally biased region" description="Pro residues" evidence="8">
    <location>
        <begin position="247"/>
        <end position="266"/>
    </location>
</feature>
<evidence type="ECO:0000256" key="1">
    <source>
        <dbReference type="ARBA" id="ARBA00004123"/>
    </source>
</evidence>
<reference evidence="11" key="2">
    <citation type="submission" date="2020-10" db="UniProtKB">
        <authorList>
            <consortium name="WormBaseParasite"/>
        </authorList>
    </citation>
    <scope>IDENTIFICATION</scope>
</reference>
<feature type="compositionally biased region" description="Pro residues" evidence="8">
    <location>
        <begin position="393"/>
        <end position="402"/>
    </location>
</feature>
<dbReference type="SUPFAM" id="SSF46689">
    <property type="entry name" value="Homeodomain-like"/>
    <property type="match status" value="1"/>
</dbReference>
<dbReference type="WBParaSite" id="Pan_g15568.t1">
    <property type="protein sequence ID" value="Pan_g15568.t1"/>
    <property type="gene ID" value="Pan_g15568"/>
</dbReference>
<reference evidence="10" key="1">
    <citation type="journal article" date="2013" name="Genetics">
        <title>The draft genome and transcriptome of Panagrellus redivivus are shaped by the harsh demands of a free-living lifestyle.</title>
        <authorList>
            <person name="Srinivasan J."/>
            <person name="Dillman A.R."/>
            <person name="Macchietto M.G."/>
            <person name="Heikkinen L."/>
            <person name="Lakso M."/>
            <person name="Fracchia K.M."/>
            <person name="Antoshechkin I."/>
            <person name="Mortazavi A."/>
            <person name="Wong G."/>
            <person name="Sternberg P.W."/>
        </authorList>
    </citation>
    <scope>NUCLEOTIDE SEQUENCE [LARGE SCALE GENOMIC DNA]</scope>
    <source>
        <strain evidence="10">MT8872</strain>
    </source>
</reference>
<feature type="region of interest" description="Disordered" evidence="8">
    <location>
        <begin position="1"/>
        <end position="23"/>
    </location>
</feature>
<evidence type="ECO:0000256" key="4">
    <source>
        <dbReference type="ARBA" id="ARBA00023155"/>
    </source>
</evidence>